<dbReference type="SUPFAM" id="SSF140500">
    <property type="entry name" value="BAS1536-like"/>
    <property type="match status" value="1"/>
</dbReference>
<dbReference type="Pfam" id="PF09388">
    <property type="entry name" value="SpoOE-like"/>
    <property type="match status" value="1"/>
</dbReference>
<sequence length="48" mass="5746">MRGEIEKMRAMMYQAYENKVDNDELIQISQELDKLLNQLATVTQNKHY</sequence>
<comment type="caution">
    <text evidence="1">The sequence shown here is derived from an EMBL/GenBank/DDBJ whole genome shotgun (WGS) entry which is preliminary data.</text>
</comment>
<organism evidence="1 2">
    <name type="scientific">Oceanobacillus luteolus</name>
    <dbReference type="NCBI Taxonomy" id="1274358"/>
    <lineage>
        <taxon>Bacteria</taxon>
        <taxon>Bacillati</taxon>
        <taxon>Bacillota</taxon>
        <taxon>Bacilli</taxon>
        <taxon>Bacillales</taxon>
        <taxon>Bacillaceae</taxon>
        <taxon>Oceanobacillus</taxon>
    </lineage>
</organism>
<gene>
    <name evidence="1" type="ORF">ACFSBH_02570</name>
</gene>
<name>A0ABW4HLS0_9BACI</name>
<accession>A0ABW4HLS0</accession>
<dbReference type="RefSeq" id="WP_285853621.1">
    <property type="nucleotide sequence ID" value="NZ_JAMBON010000008.1"/>
</dbReference>
<proteinExistence type="predicted"/>
<dbReference type="EMBL" id="JBHUDE010000009">
    <property type="protein sequence ID" value="MFD1606548.1"/>
    <property type="molecule type" value="Genomic_DNA"/>
</dbReference>
<dbReference type="InterPro" id="IPR018540">
    <property type="entry name" value="Spo0E-like"/>
</dbReference>
<evidence type="ECO:0000313" key="2">
    <source>
        <dbReference type="Proteomes" id="UP001597221"/>
    </source>
</evidence>
<dbReference type="Proteomes" id="UP001597221">
    <property type="component" value="Unassembled WGS sequence"/>
</dbReference>
<protein>
    <submittedName>
        <fullName evidence="1">Aspartyl-phosphate phosphatase Spo0E family protein</fullName>
    </submittedName>
</protein>
<keyword evidence="2" id="KW-1185">Reference proteome</keyword>
<dbReference type="InterPro" id="IPR037208">
    <property type="entry name" value="Spo0E-like_sf"/>
</dbReference>
<dbReference type="Gene3D" id="4.10.280.10">
    <property type="entry name" value="Helix-loop-helix DNA-binding domain"/>
    <property type="match status" value="1"/>
</dbReference>
<dbReference type="InterPro" id="IPR036638">
    <property type="entry name" value="HLH_DNA-bd_sf"/>
</dbReference>
<evidence type="ECO:0000313" key="1">
    <source>
        <dbReference type="EMBL" id="MFD1606548.1"/>
    </source>
</evidence>
<reference evidence="2" key="1">
    <citation type="journal article" date="2019" name="Int. J. Syst. Evol. Microbiol.">
        <title>The Global Catalogue of Microorganisms (GCM) 10K type strain sequencing project: providing services to taxonomists for standard genome sequencing and annotation.</title>
        <authorList>
            <consortium name="The Broad Institute Genomics Platform"/>
            <consortium name="The Broad Institute Genome Sequencing Center for Infectious Disease"/>
            <person name="Wu L."/>
            <person name="Ma J."/>
        </authorList>
    </citation>
    <scope>NUCLEOTIDE SEQUENCE [LARGE SCALE GENOMIC DNA]</scope>
    <source>
        <strain evidence="2">CGMCC 1.12376</strain>
    </source>
</reference>